<evidence type="ECO:0000313" key="1">
    <source>
        <dbReference type="EMBL" id="SKC04683.1"/>
    </source>
</evidence>
<evidence type="ECO:0000313" key="2">
    <source>
        <dbReference type="Proteomes" id="UP000190044"/>
    </source>
</evidence>
<dbReference type="Proteomes" id="UP000190044">
    <property type="component" value="Unassembled WGS sequence"/>
</dbReference>
<organism evidence="1 2">
    <name type="scientific">Sphingopyxis flava</name>
    <dbReference type="NCBI Taxonomy" id="1507287"/>
    <lineage>
        <taxon>Bacteria</taxon>
        <taxon>Pseudomonadati</taxon>
        <taxon>Pseudomonadota</taxon>
        <taxon>Alphaproteobacteria</taxon>
        <taxon>Sphingomonadales</taxon>
        <taxon>Sphingomonadaceae</taxon>
        <taxon>Sphingopyxis</taxon>
    </lineage>
</organism>
<proteinExistence type="predicted"/>
<sequence>PWKWRHLKSVIVPSVQSPPSMLKLHDFCNRAIPTAYATIKGFEVMRALRKGQARPWCLQPGIRGEVRLVERAFGIGPSALTEAMGMLNHHFAAAA</sequence>
<keyword evidence="2" id="KW-1185">Reference proteome</keyword>
<gene>
    <name evidence="1" type="ORF">SAMN06295937_10631</name>
</gene>
<feature type="non-terminal residue" evidence="1">
    <location>
        <position position="1"/>
    </location>
</feature>
<dbReference type="EMBL" id="FUYP01000063">
    <property type="protein sequence ID" value="SKC04683.1"/>
    <property type="molecule type" value="Genomic_DNA"/>
</dbReference>
<reference evidence="2" key="1">
    <citation type="submission" date="2017-02" db="EMBL/GenBank/DDBJ databases">
        <authorList>
            <person name="Varghese N."/>
            <person name="Submissions S."/>
        </authorList>
    </citation>
    <scope>NUCLEOTIDE SEQUENCE [LARGE SCALE GENOMIC DNA]</scope>
    <source>
        <strain evidence="2">R11H</strain>
    </source>
</reference>
<evidence type="ECO:0008006" key="3">
    <source>
        <dbReference type="Google" id="ProtNLM"/>
    </source>
</evidence>
<protein>
    <recommendedName>
        <fullName evidence="3">Transposase</fullName>
    </recommendedName>
</protein>
<dbReference type="AlphaFoldDB" id="A0A1T5G856"/>
<name>A0A1T5G856_9SPHN</name>
<accession>A0A1T5G856</accession>